<dbReference type="PANTHER" id="PTHR30329">
    <property type="entry name" value="STATOR ELEMENT OF FLAGELLAR MOTOR COMPLEX"/>
    <property type="match status" value="1"/>
</dbReference>
<evidence type="ECO:0000313" key="6">
    <source>
        <dbReference type="EMBL" id="AKC68525.2"/>
    </source>
</evidence>
<dbReference type="GO" id="GO:0009279">
    <property type="term" value="C:cell outer membrane"/>
    <property type="evidence" value="ECO:0007669"/>
    <property type="project" value="UniProtKB-SubCell"/>
</dbReference>
<evidence type="ECO:0000256" key="4">
    <source>
        <dbReference type="SAM" id="Phobius"/>
    </source>
</evidence>
<accession>A0A0E3Y9Y4</accession>
<dbReference type="Proteomes" id="UP000035050">
    <property type="component" value="Chromosome"/>
</dbReference>
<name>A0A0E3Y9Y4_9BURK</name>
<comment type="subcellular location">
    <subcellularLocation>
        <location evidence="1">Cell outer membrane</location>
    </subcellularLocation>
</comment>
<evidence type="ECO:0000313" key="7">
    <source>
        <dbReference type="Proteomes" id="UP000035050"/>
    </source>
</evidence>
<sequence length="552" mass="59047">MNLRGATLAFAAVLTLAVLWLVSPFETGVSWLLTTVIVAVAVAIFVVTGRWGAVRHEADDGDLSALREALGRMASYDSEKLPLVLVVGDGLPALFDRYDERRLLNVAHGAIWVRVDRTGDLAVLALVVQRCRGGVLPDAVLVSVAPSMAEDVEDFRARLGALRQSVADTSRVMGLRLPVYVAIYQRLTRGEASPVPDWFGVVSDGGPIRDEHFSSVMRAAMQQGRAGADAHSPERAATLSALMPWSRRFIDDAFTTVSLPSAPVVVTGLAWVDAGPAGDAHGLWEREVAHRTGVHPASATALPQPWPFGHPLIGGLRRRRGVSSLVRALVHGGASMACACALAFWAAGHNNAALLAQVERHLAAYAAVAPESDAAKRDALQRVIDDRNTLERHLRLGVPLELSFGLHRGALLLPTLNRAIASYVPPPPLPSIVSLDSMALFETGKATLKPGSTRVMVEAVEMIKSHAGKRVLIAGYTDDVGSPAFNLKLSTARAEAVRDWLVEASGLPRTQFAIQGYGETRPIAGNDDAEGRAKNRRVEITLVPDTGFPSPT</sequence>
<dbReference type="EMBL" id="CP011253">
    <property type="protein sequence ID" value="AKC68525.2"/>
    <property type="molecule type" value="Genomic_DNA"/>
</dbReference>
<reference evidence="6" key="1">
    <citation type="submission" date="2016-06" db="EMBL/GenBank/DDBJ databases">
        <title>Pandoraea oxalativorans DSM 23570 Genome Sequencing.</title>
        <authorList>
            <person name="Ee R."/>
            <person name="Lim Y.-L."/>
            <person name="Yong D."/>
            <person name="Yin W.-F."/>
            <person name="Chan K.-G."/>
        </authorList>
    </citation>
    <scope>NUCLEOTIDE SEQUENCE</scope>
    <source>
        <strain evidence="6">DSM 23570</strain>
    </source>
</reference>
<dbReference type="PANTHER" id="PTHR30329:SF20">
    <property type="entry name" value="EXPORTED PROTEIN"/>
    <property type="match status" value="1"/>
</dbReference>
<dbReference type="InterPro" id="IPR036737">
    <property type="entry name" value="OmpA-like_sf"/>
</dbReference>
<dbReference type="InterPro" id="IPR006665">
    <property type="entry name" value="OmpA-like"/>
</dbReference>
<dbReference type="PRINTS" id="PR01021">
    <property type="entry name" value="OMPADOMAIN"/>
</dbReference>
<keyword evidence="4" id="KW-0812">Transmembrane</keyword>
<evidence type="ECO:0000256" key="3">
    <source>
        <dbReference type="PROSITE-ProRule" id="PRU00473"/>
    </source>
</evidence>
<protein>
    <recommendedName>
        <fullName evidence="5">OmpA-like domain-containing protein</fullName>
    </recommendedName>
</protein>
<feature type="transmembrane region" description="Helical" evidence="4">
    <location>
        <begin position="29"/>
        <end position="47"/>
    </location>
</feature>
<keyword evidence="2 3" id="KW-0472">Membrane</keyword>
<feature type="transmembrane region" description="Helical" evidence="4">
    <location>
        <begin position="325"/>
        <end position="347"/>
    </location>
</feature>
<dbReference type="InterPro" id="IPR050330">
    <property type="entry name" value="Bact_OuterMem_StrucFunc"/>
</dbReference>
<dbReference type="SUPFAM" id="SSF103088">
    <property type="entry name" value="OmpA-like"/>
    <property type="match status" value="1"/>
</dbReference>
<dbReference type="Gene3D" id="3.30.1330.60">
    <property type="entry name" value="OmpA-like domain"/>
    <property type="match status" value="1"/>
</dbReference>
<proteinExistence type="predicted"/>
<gene>
    <name evidence="6" type="ORF">MB84_02280</name>
</gene>
<evidence type="ECO:0000259" key="5">
    <source>
        <dbReference type="PROSITE" id="PS51123"/>
    </source>
</evidence>
<feature type="transmembrane region" description="Helical" evidence="4">
    <location>
        <begin position="7"/>
        <end position="23"/>
    </location>
</feature>
<dbReference type="PROSITE" id="PS51123">
    <property type="entry name" value="OMPA_2"/>
    <property type="match status" value="1"/>
</dbReference>
<dbReference type="KEGG" id="pox:MB84_02280"/>
<feature type="domain" description="OmpA-like" evidence="5">
    <location>
        <begin position="428"/>
        <end position="546"/>
    </location>
</feature>
<dbReference type="AlphaFoldDB" id="A0A0E3Y9Y4"/>
<evidence type="ECO:0000256" key="1">
    <source>
        <dbReference type="ARBA" id="ARBA00004442"/>
    </source>
</evidence>
<dbReference type="OrthoDB" id="345640at2"/>
<dbReference type="Pfam" id="PF00691">
    <property type="entry name" value="OmpA"/>
    <property type="match status" value="1"/>
</dbReference>
<evidence type="ECO:0000256" key="2">
    <source>
        <dbReference type="ARBA" id="ARBA00023136"/>
    </source>
</evidence>
<dbReference type="CDD" id="cd07185">
    <property type="entry name" value="OmpA_C-like"/>
    <property type="match status" value="1"/>
</dbReference>
<keyword evidence="7" id="KW-1185">Reference proteome</keyword>
<keyword evidence="4" id="KW-1133">Transmembrane helix</keyword>
<dbReference type="InterPro" id="IPR006664">
    <property type="entry name" value="OMP_bac"/>
</dbReference>
<organism evidence="6 7">
    <name type="scientific">Pandoraea oxalativorans</name>
    <dbReference type="NCBI Taxonomy" id="573737"/>
    <lineage>
        <taxon>Bacteria</taxon>
        <taxon>Pseudomonadati</taxon>
        <taxon>Pseudomonadota</taxon>
        <taxon>Betaproteobacteria</taxon>
        <taxon>Burkholderiales</taxon>
        <taxon>Burkholderiaceae</taxon>
        <taxon>Pandoraea</taxon>
    </lineage>
</organism>